<dbReference type="GO" id="GO:0097367">
    <property type="term" value="F:carbohydrate derivative binding"/>
    <property type="evidence" value="ECO:0007669"/>
    <property type="project" value="InterPro"/>
</dbReference>
<dbReference type="InterPro" id="IPR009057">
    <property type="entry name" value="Homeodomain-like_sf"/>
</dbReference>
<keyword evidence="3" id="KW-0804">Transcription</keyword>
<dbReference type="EMBL" id="FP929061">
    <property type="protein sequence ID" value="CBL38865.1"/>
    <property type="molecule type" value="Genomic_DNA"/>
</dbReference>
<evidence type="ECO:0000256" key="1">
    <source>
        <dbReference type="ARBA" id="ARBA00023015"/>
    </source>
</evidence>
<sequence length="266" mass="31284">MRARNMEELIQKKFDILNENDLQIWAYIVRHKEQCKQISIQQLAVFCHVSHTTILRFAKKLGFSGYSEMRSFLKWEDKAEILYEEKDMDRNANSFIANIRRFEDMDMDKVCQMIESASRIYTQGSGSTQKLAAQHLKEKFLYQGIFINTIEGASEFEFLSEKFTEEDLVIFYSLSGQNEKQIRKMRSAKESGAKIIGIAMQGKGEFYDLADEVLTFQSEEIHTIGYGFLYYPTLHFHIVNEFLTLKYMEHQLKKQEAITENNEEKH</sequence>
<dbReference type="GO" id="GO:0003700">
    <property type="term" value="F:DNA-binding transcription factor activity"/>
    <property type="evidence" value="ECO:0007669"/>
    <property type="project" value="InterPro"/>
</dbReference>
<dbReference type="SUPFAM" id="SSF53697">
    <property type="entry name" value="SIS domain"/>
    <property type="match status" value="1"/>
</dbReference>
<dbReference type="Pfam" id="PF01418">
    <property type="entry name" value="HTH_6"/>
    <property type="match status" value="1"/>
</dbReference>
<evidence type="ECO:0000256" key="3">
    <source>
        <dbReference type="ARBA" id="ARBA00023163"/>
    </source>
</evidence>
<keyword evidence="1" id="KW-0805">Transcription regulation</keyword>
<evidence type="ECO:0000313" key="6">
    <source>
        <dbReference type="EMBL" id="CBL38865.1"/>
    </source>
</evidence>
<dbReference type="PATRIC" id="fig|245018.3.peg.2261"/>
<accession>D4MTZ9</accession>
<dbReference type="InterPro" id="IPR000281">
    <property type="entry name" value="HTH_RpiR"/>
</dbReference>
<proteinExistence type="predicted"/>
<keyword evidence="2" id="KW-0238">DNA-binding</keyword>
<dbReference type="InterPro" id="IPR001347">
    <property type="entry name" value="SIS_dom"/>
</dbReference>
<dbReference type="KEGG" id="bprl:CL2_19800"/>
<dbReference type="InterPro" id="IPR035472">
    <property type="entry name" value="RpiR-like_SIS"/>
</dbReference>
<dbReference type="GO" id="GO:0003677">
    <property type="term" value="F:DNA binding"/>
    <property type="evidence" value="ECO:0007669"/>
    <property type="project" value="UniProtKB-KW"/>
</dbReference>
<dbReference type="CDD" id="cd05013">
    <property type="entry name" value="SIS_RpiR"/>
    <property type="match status" value="1"/>
</dbReference>
<organism evidence="6 7">
    <name type="scientific">Anaerostipes hadrus</name>
    <dbReference type="NCBI Taxonomy" id="649756"/>
    <lineage>
        <taxon>Bacteria</taxon>
        <taxon>Bacillati</taxon>
        <taxon>Bacillota</taxon>
        <taxon>Clostridia</taxon>
        <taxon>Lachnospirales</taxon>
        <taxon>Lachnospiraceae</taxon>
        <taxon>Anaerostipes</taxon>
    </lineage>
</organism>
<evidence type="ECO:0000259" key="4">
    <source>
        <dbReference type="PROSITE" id="PS51071"/>
    </source>
</evidence>
<dbReference type="SUPFAM" id="SSF46689">
    <property type="entry name" value="Homeodomain-like"/>
    <property type="match status" value="1"/>
</dbReference>
<name>D4MTZ9_ANAHA</name>
<dbReference type="InterPro" id="IPR036388">
    <property type="entry name" value="WH-like_DNA-bd_sf"/>
</dbReference>
<evidence type="ECO:0000256" key="2">
    <source>
        <dbReference type="ARBA" id="ARBA00023125"/>
    </source>
</evidence>
<gene>
    <name evidence="6" type="ORF">CL2_19800</name>
</gene>
<feature type="domain" description="HTH rpiR-type" evidence="4">
    <location>
        <begin position="4"/>
        <end position="80"/>
    </location>
</feature>
<dbReference type="Gene3D" id="1.10.10.10">
    <property type="entry name" value="Winged helix-like DNA-binding domain superfamily/Winged helix DNA-binding domain"/>
    <property type="match status" value="1"/>
</dbReference>
<reference evidence="6 7" key="2">
    <citation type="submission" date="2010-03" db="EMBL/GenBank/DDBJ databases">
        <authorList>
            <person name="Pajon A."/>
        </authorList>
    </citation>
    <scope>NUCLEOTIDE SEQUENCE [LARGE SCALE GENOMIC DNA]</scope>
    <source>
        <strain evidence="6 7">SSC/2</strain>
    </source>
</reference>
<protein>
    <submittedName>
        <fullName evidence="6">Transcriptional regulators</fullName>
    </submittedName>
</protein>
<dbReference type="InterPro" id="IPR046348">
    <property type="entry name" value="SIS_dom_sf"/>
</dbReference>
<reference evidence="6 7" key="1">
    <citation type="submission" date="2010-03" db="EMBL/GenBank/DDBJ databases">
        <title>The genome sequence of Clostridiales sp. SSC/2.</title>
        <authorList>
            <consortium name="metaHIT consortium -- http://www.metahit.eu/"/>
            <person name="Pajon A."/>
            <person name="Turner K."/>
            <person name="Parkhill J."/>
            <person name="Duncan S."/>
            <person name="Flint H."/>
        </authorList>
    </citation>
    <scope>NUCLEOTIDE SEQUENCE [LARGE SCALE GENOMIC DNA]</scope>
    <source>
        <strain evidence="6 7">SSC/2</strain>
    </source>
</reference>
<dbReference type="PANTHER" id="PTHR30514">
    <property type="entry name" value="GLUCOKINASE"/>
    <property type="match status" value="1"/>
</dbReference>
<dbReference type="PROSITE" id="PS51071">
    <property type="entry name" value="HTH_RPIR"/>
    <property type="match status" value="1"/>
</dbReference>
<evidence type="ECO:0000313" key="7">
    <source>
        <dbReference type="Proteomes" id="UP000008960"/>
    </source>
</evidence>
<dbReference type="PROSITE" id="PS51464">
    <property type="entry name" value="SIS"/>
    <property type="match status" value="1"/>
</dbReference>
<dbReference type="GO" id="GO:1901135">
    <property type="term" value="P:carbohydrate derivative metabolic process"/>
    <property type="evidence" value="ECO:0007669"/>
    <property type="project" value="InterPro"/>
</dbReference>
<dbReference type="RefSeq" id="WP_008392332.1">
    <property type="nucleotide sequence ID" value="NC_021016.1"/>
</dbReference>
<evidence type="ECO:0000259" key="5">
    <source>
        <dbReference type="PROSITE" id="PS51464"/>
    </source>
</evidence>
<dbReference type="Gene3D" id="3.40.50.10490">
    <property type="entry name" value="Glucose-6-phosphate isomerase like protein, domain 1"/>
    <property type="match status" value="1"/>
</dbReference>
<dbReference type="InterPro" id="IPR047640">
    <property type="entry name" value="RpiR-like"/>
</dbReference>
<dbReference type="AlphaFoldDB" id="D4MTZ9"/>
<feature type="domain" description="SIS" evidence="5">
    <location>
        <begin position="110"/>
        <end position="253"/>
    </location>
</feature>
<dbReference type="Pfam" id="PF01380">
    <property type="entry name" value="SIS"/>
    <property type="match status" value="1"/>
</dbReference>
<dbReference type="Proteomes" id="UP000008960">
    <property type="component" value="Chromosome"/>
</dbReference>
<dbReference type="PANTHER" id="PTHR30514:SF1">
    <property type="entry name" value="HTH-TYPE TRANSCRIPTIONAL REGULATOR HEXR-RELATED"/>
    <property type="match status" value="1"/>
</dbReference>